<protein>
    <recommendedName>
        <fullName evidence="3">Alpha/beta-Hydrolases superfamily protein</fullName>
    </recommendedName>
</protein>
<name>A0A1D6I805_MAIZE</name>
<evidence type="ECO:0000256" key="1">
    <source>
        <dbReference type="SAM" id="MobiDB-lite"/>
    </source>
</evidence>
<gene>
    <name evidence="2" type="ORF">ZEAMMB73_Zm00001d021029</name>
</gene>
<dbReference type="InParanoid" id="A0A1D6I805"/>
<evidence type="ECO:0008006" key="3">
    <source>
        <dbReference type="Google" id="ProtNLM"/>
    </source>
</evidence>
<feature type="compositionally biased region" description="Low complexity" evidence="1">
    <location>
        <begin position="14"/>
        <end position="35"/>
    </location>
</feature>
<dbReference type="PANTHER" id="PTHR45763">
    <property type="entry name" value="HYDROLASE, ALPHA/BETA FOLD FAMILY PROTEIN, EXPRESSED-RELATED"/>
    <property type="match status" value="1"/>
</dbReference>
<accession>A0A1D6I805</accession>
<sequence length="172" mass="19159">MVRPILQPILRRLPSTPHATAPAASTPATARAGCPRPRPPPHNHDHGLNRSASSAIYAHDFNLVRLRLRDGRHLAYCESGVPRDQARFAVVFSHGFTGSQEDSVSASQEQQPPPRPDEVASSLALRASRNSEDERRRRKISSLRRKAIHAFKKRGRRHIDFGFLPAAISIED</sequence>
<organism evidence="2">
    <name type="scientific">Zea mays</name>
    <name type="common">Maize</name>
    <dbReference type="NCBI Taxonomy" id="4577"/>
    <lineage>
        <taxon>Eukaryota</taxon>
        <taxon>Viridiplantae</taxon>
        <taxon>Streptophyta</taxon>
        <taxon>Embryophyta</taxon>
        <taxon>Tracheophyta</taxon>
        <taxon>Spermatophyta</taxon>
        <taxon>Magnoliopsida</taxon>
        <taxon>Liliopsida</taxon>
        <taxon>Poales</taxon>
        <taxon>Poaceae</taxon>
        <taxon>PACMAD clade</taxon>
        <taxon>Panicoideae</taxon>
        <taxon>Andropogonodae</taxon>
        <taxon>Andropogoneae</taxon>
        <taxon>Tripsacinae</taxon>
        <taxon>Zea</taxon>
    </lineage>
</organism>
<proteinExistence type="predicted"/>
<dbReference type="PANTHER" id="PTHR45763:SF54">
    <property type="entry name" value="HYDROLASE, ALPHA_BETA FOLD FAMILY PROTEIN, EXPRESSED"/>
    <property type="match status" value="1"/>
</dbReference>
<dbReference type="AlphaFoldDB" id="A0A1D6I805"/>
<evidence type="ECO:0000313" key="2">
    <source>
        <dbReference type="EMBL" id="ONM56177.1"/>
    </source>
</evidence>
<feature type="region of interest" description="Disordered" evidence="1">
    <location>
        <begin position="1"/>
        <end position="49"/>
    </location>
</feature>
<feature type="non-terminal residue" evidence="2">
    <location>
        <position position="172"/>
    </location>
</feature>
<dbReference type="EMBL" id="CM007650">
    <property type="protein sequence ID" value="ONM56177.1"/>
    <property type="molecule type" value="Genomic_DNA"/>
</dbReference>
<feature type="compositionally biased region" description="Polar residues" evidence="1">
    <location>
        <begin position="99"/>
        <end position="110"/>
    </location>
</feature>
<feature type="region of interest" description="Disordered" evidence="1">
    <location>
        <begin position="99"/>
        <end position="140"/>
    </location>
</feature>
<reference evidence="2" key="1">
    <citation type="submission" date="2015-12" db="EMBL/GenBank/DDBJ databases">
        <title>Update maize B73 reference genome by single molecule sequencing technologies.</title>
        <authorList>
            <consortium name="Maize Genome Sequencing Project"/>
            <person name="Ware D."/>
        </authorList>
    </citation>
    <scope>NUCLEOTIDE SEQUENCE [LARGE SCALE GENOMIC DNA]</scope>
    <source>
        <tissue evidence="2">Seedling</tissue>
    </source>
</reference>